<reference evidence="3" key="1">
    <citation type="journal article" date="2019" name="Int. J. Syst. Evol. Microbiol.">
        <title>The Global Catalogue of Microorganisms (GCM) 10K type strain sequencing project: providing services to taxonomists for standard genome sequencing and annotation.</title>
        <authorList>
            <consortium name="The Broad Institute Genomics Platform"/>
            <consortium name="The Broad Institute Genome Sequencing Center for Infectious Disease"/>
            <person name="Wu L."/>
            <person name="Ma J."/>
        </authorList>
    </citation>
    <scope>NUCLEOTIDE SEQUENCE [LARGE SCALE GENOMIC DNA]</scope>
    <source>
        <strain evidence="3">CECT 7806</strain>
    </source>
</reference>
<protein>
    <submittedName>
        <fullName evidence="2">Uncharacterized protein</fullName>
    </submittedName>
</protein>
<accession>A0ABT8AUW5</accession>
<sequence length="91" mass="9844">MRELDFWIAGAFVIILAWSLYGLLAFSHSYVMFLPLVESLKYDDAGNTLTGAALIAGSSAYAAAVLIRTVWAIRTWLVRVLRVAGAATPPA</sequence>
<feature type="transmembrane region" description="Helical" evidence="1">
    <location>
        <begin position="7"/>
        <end position="31"/>
    </location>
</feature>
<keyword evidence="3" id="KW-1185">Reference proteome</keyword>
<organism evidence="2 3">
    <name type="scientific">Methylobacterium longum</name>
    <dbReference type="NCBI Taxonomy" id="767694"/>
    <lineage>
        <taxon>Bacteria</taxon>
        <taxon>Pseudomonadati</taxon>
        <taxon>Pseudomonadota</taxon>
        <taxon>Alphaproteobacteria</taxon>
        <taxon>Hyphomicrobiales</taxon>
        <taxon>Methylobacteriaceae</taxon>
        <taxon>Methylobacterium</taxon>
    </lineage>
</organism>
<proteinExistence type="predicted"/>
<evidence type="ECO:0000313" key="3">
    <source>
        <dbReference type="Proteomes" id="UP001244297"/>
    </source>
</evidence>
<dbReference type="EMBL" id="JAUFPT010000068">
    <property type="protein sequence ID" value="MDN3573134.1"/>
    <property type="molecule type" value="Genomic_DNA"/>
</dbReference>
<name>A0ABT8AUW5_9HYPH</name>
<feature type="transmembrane region" description="Helical" evidence="1">
    <location>
        <begin position="51"/>
        <end position="73"/>
    </location>
</feature>
<keyword evidence="1" id="KW-0472">Membrane</keyword>
<keyword evidence="1" id="KW-0812">Transmembrane</keyword>
<dbReference type="Proteomes" id="UP001244297">
    <property type="component" value="Unassembled WGS sequence"/>
</dbReference>
<evidence type="ECO:0000313" key="2">
    <source>
        <dbReference type="EMBL" id="MDN3573134.1"/>
    </source>
</evidence>
<gene>
    <name evidence="2" type="ORF">QWZ18_21225</name>
</gene>
<keyword evidence="1" id="KW-1133">Transmembrane helix</keyword>
<comment type="caution">
    <text evidence="2">The sequence shown here is derived from an EMBL/GenBank/DDBJ whole genome shotgun (WGS) entry which is preliminary data.</text>
</comment>
<evidence type="ECO:0000256" key="1">
    <source>
        <dbReference type="SAM" id="Phobius"/>
    </source>
</evidence>
<dbReference type="RefSeq" id="WP_238291448.1">
    <property type="nucleotide sequence ID" value="NZ_BPQS01000038.1"/>
</dbReference>